<organism evidence="1 2">
    <name type="scientific">Caerostris extrusa</name>
    <name type="common">Bark spider</name>
    <name type="synonym">Caerostris bankana</name>
    <dbReference type="NCBI Taxonomy" id="172846"/>
    <lineage>
        <taxon>Eukaryota</taxon>
        <taxon>Metazoa</taxon>
        <taxon>Ecdysozoa</taxon>
        <taxon>Arthropoda</taxon>
        <taxon>Chelicerata</taxon>
        <taxon>Arachnida</taxon>
        <taxon>Araneae</taxon>
        <taxon>Araneomorphae</taxon>
        <taxon>Entelegynae</taxon>
        <taxon>Araneoidea</taxon>
        <taxon>Araneidae</taxon>
        <taxon>Caerostris</taxon>
    </lineage>
</organism>
<accession>A0AAV4XYH9</accession>
<proteinExistence type="predicted"/>
<gene>
    <name evidence="1" type="ORF">CEXT_489981</name>
</gene>
<name>A0AAV4XYH9_CAEEX</name>
<evidence type="ECO:0000313" key="1">
    <source>
        <dbReference type="EMBL" id="GIZ00238.1"/>
    </source>
</evidence>
<comment type="caution">
    <text evidence="1">The sequence shown here is derived from an EMBL/GenBank/DDBJ whole genome shotgun (WGS) entry which is preliminary data.</text>
</comment>
<dbReference type="EMBL" id="BPLR01001138">
    <property type="protein sequence ID" value="GIZ00238.1"/>
    <property type="molecule type" value="Genomic_DNA"/>
</dbReference>
<reference evidence="1 2" key="1">
    <citation type="submission" date="2021-06" db="EMBL/GenBank/DDBJ databases">
        <title>Caerostris extrusa draft genome.</title>
        <authorList>
            <person name="Kono N."/>
            <person name="Arakawa K."/>
        </authorList>
    </citation>
    <scope>NUCLEOTIDE SEQUENCE [LARGE SCALE GENOMIC DNA]</scope>
</reference>
<evidence type="ECO:0008006" key="3">
    <source>
        <dbReference type="Google" id="ProtNLM"/>
    </source>
</evidence>
<dbReference type="Proteomes" id="UP001054945">
    <property type="component" value="Unassembled WGS sequence"/>
</dbReference>
<dbReference type="AlphaFoldDB" id="A0AAV4XYH9"/>
<evidence type="ECO:0000313" key="2">
    <source>
        <dbReference type="Proteomes" id="UP001054945"/>
    </source>
</evidence>
<protein>
    <recommendedName>
        <fullName evidence="3">Kazal-like domain-containing protein</fullName>
    </recommendedName>
</protein>
<sequence length="86" mass="9606">MHFIAFEAINNGYPPLKPNSIKSNISALASSGIHSCTTRQLRCERVQPVSVYYSARCSMELLPNSRYNYPSCGIDYGNPCEAFPEK</sequence>
<keyword evidence="2" id="KW-1185">Reference proteome</keyword>